<evidence type="ECO:0008006" key="18">
    <source>
        <dbReference type="Google" id="ProtNLM"/>
    </source>
</evidence>
<dbReference type="EMBL" id="QSEE01000009">
    <property type="protein sequence ID" value="RGZ48786.1"/>
    <property type="molecule type" value="Genomic_DNA"/>
</dbReference>
<evidence type="ECO:0000313" key="6">
    <source>
        <dbReference type="EMBL" id="KAB4117650.1"/>
    </source>
</evidence>
<keyword evidence="2" id="KW-0732">Signal</keyword>
<evidence type="ECO:0000313" key="5">
    <source>
        <dbReference type="EMBL" id="KAB4111319.1"/>
    </source>
</evidence>
<dbReference type="Proteomes" id="UP000283684">
    <property type="component" value="Unassembled WGS sequence"/>
</dbReference>
<feature type="chain" id="PRO_5014530978" description="Lipoprotein" evidence="2">
    <location>
        <begin position="27"/>
        <end position="264"/>
    </location>
</feature>
<reference evidence="3 11" key="1">
    <citation type="submission" date="2015-09" db="EMBL/GenBank/DDBJ databases">
        <authorList>
            <consortium name="Pathogen Informatics"/>
        </authorList>
    </citation>
    <scope>NUCLEOTIDE SEQUENCE [LARGE SCALE GENOMIC DNA]</scope>
    <source>
        <strain evidence="3 11">2789STDY5608791</strain>
    </source>
</reference>
<dbReference type="EMBL" id="WCUP01000002">
    <property type="protein sequence ID" value="KAB4111319.1"/>
    <property type="molecule type" value="Genomic_DNA"/>
</dbReference>
<dbReference type="EMBL" id="WCUR01000016">
    <property type="protein sequence ID" value="KAB4117650.1"/>
    <property type="molecule type" value="Genomic_DNA"/>
</dbReference>
<keyword evidence="1" id="KW-0175">Coiled coil</keyword>
<gene>
    <name evidence="4" type="ORF">CE91St12_37100</name>
    <name evidence="10" type="ORF">DW988_10555</name>
    <name evidence="3" type="ORF">ERS417307_00908</name>
    <name evidence="9" type="ORF">GAP47_12570</name>
    <name evidence="8" type="ORF">GAQ44_07235</name>
    <name evidence="5" type="ORF">GAQ70_02880</name>
    <name evidence="6" type="ORF">GAQ72_07590</name>
    <name evidence="7" type="ORF">GAQ75_05980</name>
</gene>
<evidence type="ECO:0000313" key="17">
    <source>
        <dbReference type="Proteomes" id="UP000487221"/>
    </source>
</evidence>
<feature type="signal peptide" evidence="2">
    <location>
        <begin position="1"/>
        <end position="26"/>
    </location>
</feature>
<dbReference type="Proteomes" id="UP000462376">
    <property type="component" value="Unassembled WGS sequence"/>
</dbReference>
<dbReference type="Proteomes" id="UP000095419">
    <property type="component" value="Unassembled WGS sequence"/>
</dbReference>
<dbReference type="STRING" id="820.ERS852554_02138"/>
<evidence type="ECO:0000313" key="8">
    <source>
        <dbReference type="EMBL" id="KAB4185111.1"/>
    </source>
</evidence>
<dbReference type="Proteomes" id="UP000434462">
    <property type="component" value="Unassembled WGS sequence"/>
</dbReference>
<evidence type="ECO:0000313" key="7">
    <source>
        <dbReference type="EMBL" id="KAB4126801.1"/>
    </source>
</evidence>
<sequence>MKNMFKNAGKMVLFTCLSLMLLTACGQKSKLKLAIAAANKQCPMDMGASGEISSITFDGADVVYVLLMNESFLNIDALKENPDAMKSAVTVMFGNPQGSIKEMLDLVVGTDSGIKFIYKGKTSGNEVECYLTTQDLKDILNGGGASADSSDEKKLEEQVKMTNVSCPMQVDEATMLNKLTIESDKVLYHYTIDESVVQMSALKENAEQMKANVKNSLNSSDPALHMFLEVCVKCDKGVGYLYKGNKSGETFEISFGVSEIKALL</sequence>
<accession>A0A139KH65</accession>
<dbReference type="EMBL" id="WCTY01000011">
    <property type="protein sequence ID" value="KAB4185111.1"/>
    <property type="molecule type" value="Genomic_DNA"/>
</dbReference>
<dbReference type="Gene3D" id="3.30.300.250">
    <property type="match status" value="1"/>
</dbReference>
<dbReference type="EMBL" id="BQNL01000001">
    <property type="protein sequence ID" value="GKH15500.1"/>
    <property type="molecule type" value="Genomic_DNA"/>
</dbReference>
<dbReference type="Proteomes" id="UP000441711">
    <property type="component" value="Unassembled WGS sequence"/>
</dbReference>
<dbReference type="PROSITE" id="PS51257">
    <property type="entry name" value="PROKAR_LIPOPROTEIN"/>
    <property type="match status" value="1"/>
</dbReference>
<organism evidence="8 17">
    <name type="scientific">Bacteroides uniformis</name>
    <dbReference type="NCBI Taxonomy" id="820"/>
    <lineage>
        <taxon>Bacteria</taxon>
        <taxon>Pseudomonadati</taxon>
        <taxon>Bacteroidota</taxon>
        <taxon>Bacteroidia</taxon>
        <taxon>Bacteroidales</taxon>
        <taxon>Bacteroidaceae</taxon>
        <taxon>Bacteroides</taxon>
    </lineage>
</organism>
<dbReference type="EMBL" id="WCTL01000010">
    <property type="protein sequence ID" value="KAB4235659.1"/>
    <property type="molecule type" value="Genomic_DNA"/>
</dbReference>
<evidence type="ECO:0000313" key="13">
    <source>
        <dbReference type="Proteomes" id="UP000434462"/>
    </source>
</evidence>
<evidence type="ECO:0000313" key="3">
    <source>
        <dbReference type="EMBL" id="CUO03439.1"/>
    </source>
</evidence>
<name>A0A139KH65_BACUN</name>
<evidence type="ECO:0000313" key="11">
    <source>
        <dbReference type="Proteomes" id="UP000095419"/>
    </source>
</evidence>
<reference evidence="13 14" key="3">
    <citation type="journal article" date="2019" name="Nat. Med.">
        <title>A library of human gut bacterial isolates paired with longitudinal multiomics data enables mechanistic microbiome research.</title>
        <authorList>
            <person name="Poyet M."/>
            <person name="Groussin M."/>
            <person name="Gibbons S.M."/>
            <person name="Avila-Pacheco J."/>
            <person name="Jiang X."/>
            <person name="Kearney S.M."/>
            <person name="Perrotta A.R."/>
            <person name="Berdy B."/>
            <person name="Zhao S."/>
            <person name="Lieberman T.D."/>
            <person name="Swanson P.K."/>
            <person name="Smith M."/>
            <person name="Roesemann S."/>
            <person name="Alexander J.E."/>
            <person name="Rich S.A."/>
            <person name="Livny J."/>
            <person name="Vlamakis H."/>
            <person name="Clish C."/>
            <person name="Bullock K."/>
            <person name="Deik A."/>
            <person name="Scott J."/>
            <person name="Pierce K.A."/>
            <person name="Xavier R.J."/>
            <person name="Alm E.J."/>
        </authorList>
    </citation>
    <scope>NUCLEOTIDE SEQUENCE [LARGE SCALE GENOMIC DNA]</scope>
    <source>
        <strain evidence="8 17">BIOML-A19</strain>
        <strain evidence="5 15">BIOML-A36</strain>
        <strain evidence="7 14">BIOML-A37</strain>
        <strain evidence="6 13">BIOML-A38</strain>
        <strain evidence="9 16">BIOML-A5</strain>
    </source>
</reference>
<dbReference type="Proteomes" id="UP000438773">
    <property type="component" value="Unassembled WGS sequence"/>
</dbReference>
<dbReference type="Proteomes" id="UP001055048">
    <property type="component" value="Unassembled WGS sequence"/>
</dbReference>
<dbReference type="PATRIC" id="fig|820.27.peg.711"/>
<dbReference type="AlphaFoldDB" id="A0A139KH65"/>
<evidence type="ECO:0000313" key="4">
    <source>
        <dbReference type="EMBL" id="GKH15500.1"/>
    </source>
</evidence>
<feature type="coiled-coil region" evidence="1">
    <location>
        <begin position="192"/>
        <end position="219"/>
    </location>
</feature>
<evidence type="ECO:0000313" key="12">
    <source>
        <dbReference type="Proteomes" id="UP000283684"/>
    </source>
</evidence>
<evidence type="ECO:0000313" key="10">
    <source>
        <dbReference type="EMBL" id="RGZ48786.1"/>
    </source>
</evidence>
<dbReference type="EMBL" id="CYZF01000002">
    <property type="protein sequence ID" value="CUO03439.1"/>
    <property type="molecule type" value="Genomic_DNA"/>
</dbReference>
<protein>
    <recommendedName>
        <fullName evidence="18">Lipoprotein</fullName>
    </recommendedName>
</protein>
<evidence type="ECO:0000256" key="1">
    <source>
        <dbReference type="SAM" id="Coils"/>
    </source>
</evidence>
<evidence type="ECO:0000313" key="14">
    <source>
        <dbReference type="Proteomes" id="UP000438773"/>
    </source>
</evidence>
<reference evidence="10 12" key="2">
    <citation type="submission" date="2018-08" db="EMBL/GenBank/DDBJ databases">
        <title>A genome reference for cultivated species of the human gut microbiota.</title>
        <authorList>
            <person name="Zou Y."/>
            <person name="Xue W."/>
            <person name="Luo G."/>
        </authorList>
    </citation>
    <scope>NUCLEOTIDE SEQUENCE [LARGE SCALE GENOMIC DNA]</scope>
    <source>
        <strain evidence="10 12">AM50-4</strain>
    </source>
</reference>
<dbReference type="EMBL" id="WCUQ01000003">
    <property type="protein sequence ID" value="KAB4126801.1"/>
    <property type="molecule type" value="Genomic_DNA"/>
</dbReference>
<evidence type="ECO:0000313" key="16">
    <source>
        <dbReference type="Proteomes" id="UP000462376"/>
    </source>
</evidence>
<evidence type="ECO:0000313" key="9">
    <source>
        <dbReference type="EMBL" id="KAB4235659.1"/>
    </source>
</evidence>
<dbReference type="Proteomes" id="UP000487221">
    <property type="component" value="Unassembled WGS sequence"/>
</dbReference>
<dbReference type="RefSeq" id="WP_016272910.1">
    <property type="nucleotide sequence ID" value="NZ_BQNL01000001.1"/>
</dbReference>
<reference evidence="4" key="4">
    <citation type="submission" date="2022-01" db="EMBL/GenBank/DDBJ databases">
        <title>Novel bile acid biosynthetic pathways are enriched in the microbiome of centenarians.</title>
        <authorList>
            <person name="Sato Y."/>
            <person name="Atarashi K."/>
            <person name="Plichta R.D."/>
            <person name="Arai Y."/>
            <person name="Sasajima S."/>
            <person name="Kearney M.S."/>
            <person name="Suda W."/>
            <person name="Takeshita K."/>
            <person name="Sasaki T."/>
            <person name="Okamoto S."/>
            <person name="Skelly N.A."/>
            <person name="Okamura Y."/>
            <person name="Vlamakis H."/>
            <person name="Li Y."/>
            <person name="Tanoue T."/>
            <person name="Takei H."/>
            <person name="Nittono H."/>
            <person name="Narushima S."/>
            <person name="Irie J."/>
            <person name="Itoh H."/>
            <person name="Moriya K."/>
            <person name="Sugiura Y."/>
            <person name="Suematsu M."/>
            <person name="Moritoki N."/>
            <person name="Shibata S."/>
            <person name="Littman R.D."/>
            <person name="Fischbach A.M."/>
            <person name="Uwamino Y."/>
            <person name="Inoue T."/>
            <person name="Honda A."/>
            <person name="Hattori M."/>
            <person name="Murai T."/>
            <person name="Xavier J.R."/>
            <person name="Hirose N."/>
            <person name="Honda K."/>
        </authorList>
    </citation>
    <scope>NUCLEOTIDE SEQUENCE</scope>
    <source>
        <strain evidence="4">CE91-St12</strain>
    </source>
</reference>
<proteinExistence type="predicted"/>
<evidence type="ECO:0000256" key="2">
    <source>
        <dbReference type="SAM" id="SignalP"/>
    </source>
</evidence>
<evidence type="ECO:0000313" key="15">
    <source>
        <dbReference type="Proteomes" id="UP000441711"/>
    </source>
</evidence>